<organism evidence="2 3">
    <name type="scientific">Mycobacterium riyadhense</name>
    <dbReference type="NCBI Taxonomy" id="486698"/>
    <lineage>
        <taxon>Bacteria</taxon>
        <taxon>Bacillati</taxon>
        <taxon>Actinomycetota</taxon>
        <taxon>Actinomycetes</taxon>
        <taxon>Mycobacteriales</taxon>
        <taxon>Mycobacteriaceae</taxon>
        <taxon>Mycobacterium</taxon>
    </lineage>
</organism>
<proteinExistence type="predicted"/>
<evidence type="ECO:0000256" key="1">
    <source>
        <dbReference type="SAM" id="MobiDB-lite"/>
    </source>
</evidence>
<evidence type="ECO:0008006" key="4">
    <source>
        <dbReference type="Google" id="ProtNLM"/>
    </source>
</evidence>
<accession>A0A1X2DBA1</accession>
<comment type="caution">
    <text evidence="2">The sequence shown here is derived from an EMBL/GenBank/DDBJ whole genome shotgun (WGS) entry which is preliminary data.</text>
</comment>
<reference evidence="2 3" key="1">
    <citation type="submission" date="2016-01" db="EMBL/GenBank/DDBJ databases">
        <title>The new phylogeny of the genus Mycobacterium.</title>
        <authorList>
            <person name="Tarcisio F."/>
            <person name="Conor M."/>
            <person name="Antonella G."/>
            <person name="Elisabetta G."/>
            <person name="Giulia F.S."/>
            <person name="Sara T."/>
            <person name="Anna F."/>
            <person name="Clotilde B."/>
            <person name="Roberto B."/>
            <person name="Veronica D.S."/>
            <person name="Fabio R."/>
            <person name="Monica P."/>
            <person name="Olivier J."/>
            <person name="Enrico T."/>
            <person name="Nicola S."/>
        </authorList>
    </citation>
    <scope>NUCLEOTIDE SEQUENCE [LARGE SCALE GENOMIC DNA]</scope>
    <source>
        <strain evidence="2 3">DSM 45176</strain>
    </source>
</reference>
<evidence type="ECO:0000313" key="3">
    <source>
        <dbReference type="Proteomes" id="UP000193087"/>
    </source>
</evidence>
<dbReference type="STRING" id="486698.AWC22_12060"/>
<dbReference type="AlphaFoldDB" id="A0A1X2DBA1"/>
<protein>
    <recommendedName>
        <fullName evidence="4">Tox-REase-5 domain-containing protein</fullName>
    </recommendedName>
</protein>
<name>A0A1X2DBA1_9MYCO</name>
<evidence type="ECO:0000313" key="2">
    <source>
        <dbReference type="EMBL" id="ORW85422.1"/>
    </source>
</evidence>
<dbReference type="Proteomes" id="UP000193087">
    <property type="component" value="Unassembled WGS sequence"/>
</dbReference>
<feature type="region of interest" description="Disordered" evidence="1">
    <location>
        <begin position="200"/>
        <end position="232"/>
    </location>
</feature>
<sequence length="616" mass="64932">MGVLTPGDVKRWDLGAIQMVFETASGRAATLQRLGDGLDQAHRVLAEWQGEAGEAFRADVGRIRRDIEADGVESQRVAAAVSRAEADVSACKRELEDVERAAAVNGWTITSDWRIEVGDAWIGRDPIGLAAEQQVLQDELTACKVHAHAADHELATAIGAAVGEVSLDGVGVSPGGVVPRQGVPDVSGGRPRTWQEMLLPGGPAEAGPGGVPAEGPLVSAGGGGEPPSLRDLLLPTERTQPTGAGGQEPAPGSVPDLLSRVHQPVVSGVRPPRPSAAEVERFKALVRPTMIADGVAPGQVEARLNEIVARAQRWIDEGMPNYVAPEPPRPPAPGFGEGFGDRWRATEQGIKNLFGQGGPGAPGVLESWQRMLEGTVETVQNPIGSAIGEVKDALDSPSPAYFLGAKVSDAATTLPGLFFGGEGAAIRAGLSDIGPGVLDTGPVVSPHAPIGFDHPPTYNPWADQAAFDLNYAHTHGGPTPGLSRQLADMSTHYVGDNPDRVVLGRFDGQDGGYIGEARGHGGIYYDTGRDAWDAIGHGLGSADADALGWQVNEQFLRGQMENGVSRIEYVLNDQYPSLEAVVLKFPDSFSAKEIEFLVENAPKYGYRRVGNAWVRD</sequence>
<gene>
    <name evidence="2" type="ORF">AWC22_12060</name>
</gene>
<dbReference type="EMBL" id="LQPQ01000030">
    <property type="protein sequence ID" value="ORW85422.1"/>
    <property type="molecule type" value="Genomic_DNA"/>
</dbReference>
<keyword evidence="3" id="KW-1185">Reference proteome</keyword>